<evidence type="ECO:0000313" key="9">
    <source>
        <dbReference type="Proteomes" id="UP001156873"/>
    </source>
</evidence>
<feature type="transmembrane region" description="Helical" evidence="7">
    <location>
        <begin position="87"/>
        <end position="107"/>
    </location>
</feature>
<dbReference type="RefSeq" id="WP_280577219.1">
    <property type="nucleotide sequence ID" value="NZ_JARXRO010000011.1"/>
</dbReference>
<protein>
    <submittedName>
        <fullName evidence="8">Lipopolysaccharide biosynthesis protein</fullName>
    </submittedName>
</protein>
<evidence type="ECO:0000256" key="4">
    <source>
        <dbReference type="ARBA" id="ARBA00022692"/>
    </source>
</evidence>
<feature type="transmembrane region" description="Helical" evidence="7">
    <location>
        <begin position="387"/>
        <end position="407"/>
    </location>
</feature>
<dbReference type="PANTHER" id="PTHR30250:SF10">
    <property type="entry name" value="LIPOPOLYSACCHARIDE BIOSYNTHESIS PROTEIN WZXC"/>
    <property type="match status" value="1"/>
</dbReference>
<reference evidence="8 9" key="1">
    <citation type="submission" date="2023-04" db="EMBL/GenBank/DDBJ databases">
        <title>Luteimonas sp. M1R5S59.</title>
        <authorList>
            <person name="Sun J.-Q."/>
        </authorList>
    </citation>
    <scope>NUCLEOTIDE SEQUENCE [LARGE SCALE GENOMIC DNA]</scope>
    <source>
        <strain evidence="8 9">M1R5S59</strain>
    </source>
</reference>
<keyword evidence="5 7" id="KW-1133">Transmembrane helix</keyword>
<keyword evidence="9" id="KW-1185">Reference proteome</keyword>
<sequence>MIAKQSDPASFAHRAANAAWWSVLEIAARYGVQFVIMVVLARLLRPVDFGLLAMLLVFTTSAALLVEGGLGSALVQKQDTSADDETSVFFVNLAAGCALAALLWVLAPSIAQFYSQPVLVPLLHLLLWVLPLGALAAVPNALLSKRLDFRTRSTAELIASLGSGALALWLAWRGHGVWSLAWQIICGAALRAVLLWMLSGWRPRGRFERRAFAGLFRFGGFLLLANLLNVFSVRLQSLLIGRLFDARALGLYTMAQETQQAPAQFMSSLLNRVGLPIFSVVATQPVKLARALRLSLRLSMFVFLPSMAAIAAMANPLITVLYGPAWLPSAPMLSVLALAAAFWPLHILNLAAISAGGRSEIVLRLEIVKALVSIPLILVASHFGVLAIAWAVLLSSLLCVVINTWYSRTLLGCGTREQLIELAPIVLLSLASGGLAWLASNLVPSAPAKLTTGLLAMSVAYVGLAASLRMQAWQDLLEFLRTLLGDRNSGQEGKSP</sequence>
<feature type="transmembrane region" description="Helical" evidence="7">
    <location>
        <begin position="119"/>
        <end position="143"/>
    </location>
</feature>
<proteinExistence type="inferred from homology"/>
<organism evidence="8 9">
    <name type="scientific">Luteimonas kalidii</name>
    <dbReference type="NCBI Taxonomy" id="3042025"/>
    <lineage>
        <taxon>Bacteria</taxon>
        <taxon>Pseudomonadati</taxon>
        <taxon>Pseudomonadota</taxon>
        <taxon>Gammaproteobacteria</taxon>
        <taxon>Lysobacterales</taxon>
        <taxon>Lysobacteraceae</taxon>
        <taxon>Luteimonas</taxon>
    </lineage>
</organism>
<feature type="transmembrane region" description="Helical" evidence="7">
    <location>
        <begin position="450"/>
        <end position="468"/>
    </location>
</feature>
<keyword evidence="4 7" id="KW-0812">Transmembrane</keyword>
<evidence type="ECO:0000256" key="2">
    <source>
        <dbReference type="ARBA" id="ARBA00007430"/>
    </source>
</evidence>
<dbReference type="EMBL" id="JARXRO010000011">
    <property type="protein sequence ID" value="MDH5833037.1"/>
    <property type="molecule type" value="Genomic_DNA"/>
</dbReference>
<feature type="transmembrane region" description="Helical" evidence="7">
    <location>
        <begin position="211"/>
        <end position="231"/>
    </location>
</feature>
<dbReference type="Pfam" id="PF13440">
    <property type="entry name" value="Polysacc_synt_3"/>
    <property type="match status" value="1"/>
</dbReference>
<feature type="transmembrane region" description="Helical" evidence="7">
    <location>
        <begin position="419"/>
        <end position="438"/>
    </location>
</feature>
<evidence type="ECO:0000256" key="1">
    <source>
        <dbReference type="ARBA" id="ARBA00004651"/>
    </source>
</evidence>
<dbReference type="InterPro" id="IPR050833">
    <property type="entry name" value="Poly_Biosynth_Transport"/>
</dbReference>
<keyword evidence="3" id="KW-1003">Cell membrane</keyword>
<feature type="transmembrane region" description="Helical" evidence="7">
    <location>
        <begin position="178"/>
        <end position="199"/>
    </location>
</feature>
<gene>
    <name evidence="8" type="ORF">QFW81_03715</name>
</gene>
<evidence type="ECO:0000256" key="7">
    <source>
        <dbReference type="SAM" id="Phobius"/>
    </source>
</evidence>
<dbReference type="Proteomes" id="UP001156873">
    <property type="component" value="Unassembled WGS sequence"/>
</dbReference>
<dbReference type="PANTHER" id="PTHR30250">
    <property type="entry name" value="PST FAMILY PREDICTED COLANIC ACID TRANSPORTER"/>
    <property type="match status" value="1"/>
</dbReference>
<comment type="similarity">
    <text evidence="2">Belongs to the polysaccharide synthase family.</text>
</comment>
<keyword evidence="6 7" id="KW-0472">Membrane</keyword>
<feature type="transmembrane region" description="Helical" evidence="7">
    <location>
        <begin position="330"/>
        <end position="349"/>
    </location>
</feature>
<feature type="transmembrane region" description="Helical" evidence="7">
    <location>
        <begin position="20"/>
        <end position="43"/>
    </location>
</feature>
<feature type="transmembrane region" description="Helical" evidence="7">
    <location>
        <begin position="298"/>
        <end position="318"/>
    </location>
</feature>
<evidence type="ECO:0000256" key="5">
    <source>
        <dbReference type="ARBA" id="ARBA00022989"/>
    </source>
</evidence>
<accession>A0ABT6JRB4</accession>
<feature type="transmembrane region" description="Helical" evidence="7">
    <location>
        <begin position="49"/>
        <end position="75"/>
    </location>
</feature>
<name>A0ABT6JRB4_9GAMM</name>
<evidence type="ECO:0000313" key="8">
    <source>
        <dbReference type="EMBL" id="MDH5833037.1"/>
    </source>
</evidence>
<comment type="caution">
    <text evidence="8">The sequence shown here is derived from an EMBL/GenBank/DDBJ whole genome shotgun (WGS) entry which is preliminary data.</text>
</comment>
<evidence type="ECO:0000256" key="6">
    <source>
        <dbReference type="ARBA" id="ARBA00023136"/>
    </source>
</evidence>
<comment type="subcellular location">
    <subcellularLocation>
        <location evidence="1">Cell membrane</location>
        <topology evidence="1">Multi-pass membrane protein</topology>
    </subcellularLocation>
</comment>
<dbReference type="CDD" id="cd13127">
    <property type="entry name" value="MATE_tuaB_like"/>
    <property type="match status" value="1"/>
</dbReference>
<feature type="transmembrane region" description="Helical" evidence="7">
    <location>
        <begin position="361"/>
        <end position="381"/>
    </location>
</feature>
<evidence type="ECO:0000256" key="3">
    <source>
        <dbReference type="ARBA" id="ARBA00022475"/>
    </source>
</evidence>